<dbReference type="AlphaFoldDB" id="A0A2A6BDN3"/>
<name>A0A2A6BDN3_PRIPA</name>
<accession>A0A8R1YV52</accession>
<feature type="region of interest" description="Disordered" evidence="1">
    <location>
        <begin position="194"/>
        <end position="444"/>
    </location>
</feature>
<feature type="compositionally biased region" description="Polar residues" evidence="1">
    <location>
        <begin position="432"/>
        <end position="444"/>
    </location>
</feature>
<keyword evidence="3" id="KW-1185">Reference proteome</keyword>
<feature type="compositionally biased region" description="Polar residues" evidence="1">
    <location>
        <begin position="374"/>
        <end position="383"/>
    </location>
</feature>
<evidence type="ECO:0000313" key="3">
    <source>
        <dbReference type="Proteomes" id="UP000005239"/>
    </source>
</evidence>
<proteinExistence type="predicted"/>
<feature type="compositionally biased region" description="Low complexity" evidence="1">
    <location>
        <begin position="224"/>
        <end position="235"/>
    </location>
</feature>
<evidence type="ECO:0000313" key="2">
    <source>
        <dbReference type="EnsemblMetazoa" id="PPA40102.1"/>
    </source>
</evidence>
<protein>
    <submittedName>
        <fullName evidence="2">Uncharacterized protein</fullName>
    </submittedName>
</protein>
<organism evidence="2 3">
    <name type="scientific">Pristionchus pacificus</name>
    <name type="common">Parasitic nematode worm</name>
    <dbReference type="NCBI Taxonomy" id="54126"/>
    <lineage>
        <taxon>Eukaryota</taxon>
        <taxon>Metazoa</taxon>
        <taxon>Ecdysozoa</taxon>
        <taxon>Nematoda</taxon>
        <taxon>Chromadorea</taxon>
        <taxon>Rhabditida</taxon>
        <taxon>Rhabditina</taxon>
        <taxon>Diplogasteromorpha</taxon>
        <taxon>Diplogasteroidea</taxon>
        <taxon>Neodiplogasteridae</taxon>
        <taxon>Pristionchus</taxon>
    </lineage>
</organism>
<gene>
    <name evidence="2" type="primary">WBGene00278471</name>
</gene>
<reference evidence="2" key="2">
    <citation type="submission" date="2022-06" db="UniProtKB">
        <authorList>
            <consortium name="EnsemblMetazoa"/>
        </authorList>
    </citation>
    <scope>IDENTIFICATION</scope>
    <source>
        <strain evidence="2">PS312</strain>
    </source>
</reference>
<feature type="compositionally biased region" description="Basic and acidic residues" evidence="1">
    <location>
        <begin position="410"/>
        <end position="425"/>
    </location>
</feature>
<evidence type="ECO:0000256" key="1">
    <source>
        <dbReference type="SAM" id="MobiDB-lite"/>
    </source>
</evidence>
<feature type="compositionally biased region" description="Polar residues" evidence="1">
    <location>
        <begin position="280"/>
        <end position="294"/>
    </location>
</feature>
<dbReference type="EnsemblMetazoa" id="PPA40102.1">
    <property type="protein sequence ID" value="PPA40102.1"/>
    <property type="gene ID" value="WBGene00278471"/>
</dbReference>
<reference evidence="3" key="1">
    <citation type="journal article" date="2008" name="Nat. Genet.">
        <title>The Pristionchus pacificus genome provides a unique perspective on nematode lifestyle and parasitism.</title>
        <authorList>
            <person name="Dieterich C."/>
            <person name="Clifton S.W."/>
            <person name="Schuster L.N."/>
            <person name="Chinwalla A."/>
            <person name="Delehaunty K."/>
            <person name="Dinkelacker I."/>
            <person name="Fulton L."/>
            <person name="Fulton R."/>
            <person name="Godfrey J."/>
            <person name="Minx P."/>
            <person name="Mitreva M."/>
            <person name="Roeseler W."/>
            <person name="Tian H."/>
            <person name="Witte H."/>
            <person name="Yang S.P."/>
            <person name="Wilson R.K."/>
            <person name="Sommer R.J."/>
        </authorList>
    </citation>
    <scope>NUCLEOTIDE SEQUENCE [LARGE SCALE GENOMIC DNA]</scope>
    <source>
        <strain evidence="3">PS312</strain>
    </source>
</reference>
<feature type="compositionally biased region" description="Polar residues" evidence="1">
    <location>
        <begin position="243"/>
        <end position="258"/>
    </location>
</feature>
<feature type="region of interest" description="Disordered" evidence="1">
    <location>
        <begin position="487"/>
        <end position="537"/>
    </location>
</feature>
<feature type="compositionally biased region" description="Basic and acidic residues" evidence="1">
    <location>
        <begin position="259"/>
        <end position="275"/>
    </location>
</feature>
<feature type="compositionally biased region" description="Basic and acidic residues" evidence="1">
    <location>
        <begin position="300"/>
        <end position="324"/>
    </location>
</feature>
<accession>A0A2A6BDN3</accession>
<sequence>MANERPTGKEEEEEEAAGQSVESGRSIESPVTPNRAATVPLQKIAAKPPGQTTSSHHPAVSPPTDEPPAMMVMNGNRLIAVHPYPQVRPLFAPGFGPVNFFQPLLAGQGHAVHIVRDRQMPILLPKGLIATAIPPPNTEIQATEDDLVQLPDGSFTFSDEFNQRLRDAGSRQVIVTAPHGAQMGYQQAPLMGAPSSIAIGSNGSNGGHPETAHNGGGPPPPDPVVTQPAAQPQGVSVGIDDANVTSQPVTGTQESNGATKKESNGTKKEKKEKMEGGALPTQTTGQDQSGSGETSAEAPVGEKQDNNGGAKTEKKKGEGSEGKDIAGSSRSNVRKPSEDQGKKKKEGGQNGVGTTSDISTQSSRKSKAGGSVDSRPSTAQTAADESDQILDALGADEGAQKQKRKWSRGAKNDKEAAVPKRVKIEDDAEENPINNVNDAETSMPINETGSGALLRLLVSIDEPLTAISHAAVVWMKNRLEMDIPLAERKHKETSETPKASSSAEGAESSRKRGKKPGSELQQLLSMDFGPRENSRRSREVLPVVIHTAETAKTRAQMLQETPGVRVPSSVSIVITPNTVTKTSIRDPIRE</sequence>
<dbReference type="Proteomes" id="UP000005239">
    <property type="component" value="Unassembled WGS sequence"/>
</dbReference>
<feature type="compositionally biased region" description="Polar residues" evidence="1">
    <location>
        <begin position="354"/>
        <end position="363"/>
    </location>
</feature>
<feature type="region of interest" description="Disordered" evidence="1">
    <location>
        <begin position="1"/>
        <end position="67"/>
    </location>
</feature>